<sequence length="124" mass="14306">MNTTLFPEPYSSARGITAKKLNDEHLTAAVLFKSMDQVFVEIEPEAKLEIFADPIAQREYERKISKDIKIWRGSEIIWAFDREDIADIKEISGGSRLELKNGDWFNSRNSVKKMKEILGLEETK</sequence>
<gene>
    <name evidence="1" type="ORF">PV946_13865</name>
</gene>
<evidence type="ECO:0000313" key="1">
    <source>
        <dbReference type="EMBL" id="MDF4194841.1"/>
    </source>
</evidence>
<name>A0AAP3YGN3_BACAM</name>
<proteinExistence type="predicted"/>
<accession>A0AAP3YGN3</accession>
<reference evidence="1" key="1">
    <citation type="submission" date="2023-02" db="EMBL/GenBank/DDBJ databases">
        <title>Draft Whole-Genome Sequences of Bacillus Strains of Potential Probiotic for Poultry.</title>
        <authorList>
            <person name="Ma L.M."/>
            <person name="Lopez-Guerra N."/>
            <person name="Zhang G."/>
        </authorList>
    </citation>
    <scope>NUCLEOTIDE SEQUENCE</scope>
    <source>
        <strain evidence="1">OSU1013-24</strain>
    </source>
</reference>
<protein>
    <submittedName>
        <fullName evidence="1">Uncharacterized protein</fullName>
    </submittedName>
</protein>
<organism evidence="1 2">
    <name type="scientific">Bacillus amyloliquefaciens</name>
    <name type="common">Bacillus velezensis</name>
    <dbReference type="NCBI Taxonomy" id="1390"/>
    <lineage>
        <taxon>Bacteria</taxon>
        <taxon>Bacillati</taxon>
        <taxon>Bacillota</taxon>
        <taxon>Bacilli</taxon>
        <taxon>Bacillales</taxon>
        <taxon>Bacillaceae</taxon>
        <taxon>Bacillus</taxon>
        <taxon>Bacillus amyloliquefaciens group</taxon>
    </lineage>
</organism>
<dbReference type="AlphaFoldDB" id="A0AAP3YGN3"/>
<evidence type="ECO:0000313" key="2">
    <source>
        <dbReference type="Proteomes" id="UP001222377"/>
    </source>
</evidence>
<dbReference type="RefSeq" id="WP_260434347.1">
    <property type="nucleotide sequence ID" value="NZ_CP032146.1"/>
</dbReference>
<dbReference type="Proteomes" id="UP001222377">
    <property type="component" value="Unassembled WGS sequence"/>
</dbReference>
<dbReference type="EMBL" id="JARKHX010000004">
    <property type="protein sequence ID" value="MDF4194841.1"/>
    <property type="molecule type" value="Genomic_DNA"/>
</dbReference>
<comment type="caution">
    <text evidence="1">The sequence shown here is derived from an EMBL/GenBank/DDBJ whole genome shotgun (WGS) entry which is preliminary data.</text>
</comment>